<dbReference type="GO" id="GO:0003676">
    <property type="term" value="F:nucleic acid binding"/>
    <property type="evidence" value="ECO:0007669"/>
    <property type="project" value="InterPro"/>
</dbReference>
<evidence type="ECO:0000259" key="1">
    <source>
        <dbReference type="Pfam" id="PF17921"/>
    </source>
</evidence>
<dbReference type="Gene3D" id="1.10.340.70">
    <property type="match status" value="1"/>
</dbReference>
<dbReference type="InterPro" id="IPR041588">
    <property type="entry name" value="Integrase_H2C2"/>
</dbReference>
<accession>A0AAV4AYT7</accession>
<feature type="domain" description="Integrase zinc-binding" evidence="1">
    <location>
        <begin position="7"/>
        <end position="60"/>
    </location>
</feature>
<sequence length="154" mass="17259">MGHRIVIPASLRPSILNALHAAHQGIGAMCARAADSVFWPNITTDITCIREECTKCHRTANSNPMQHPCDITPPDYPFQRICADYLSFKNTESIVIVDRYSSWPIVQRSASGADSLIKRLREIFVTFGVLEGLTTDGRPRFMFMVGKTQEFLNS</sequence>
<dbReference type="PANTHER" id="PTHR37984">
    <property type="entry name" value="PROTEIN CBG26694"/>
    <property type="match status" value="1"/>
</dbReference>
<evidence type="ECO:0000313" key="2">
    <source>
        <dbReference type="EMBL" id="GFO12503.1"/>
    </source>
</evidence>
<name>A0AAV4AYT7_9GAST</name>
<dbReference type="Gene3D" id="3.30.420.10">
    <property type="entry name" value="Ribonuclease H-like superfamily/Ribonuclease H"/>
    <property type="match status" value="1"/>
</dbReference>
<evidence type="ECO:0000313" key="3">
    <source>
        <dbReference type="Proteomes" id="UP000735302"/>
    </source>
</evidence>
<comment type="caution">
    <text evidence="2">The sequence shown here is derived from an EMBL/GenBank/DDBJ whole genome shotgun (WGS) entry which is preliminary data.</text>
</comment>
<gene>
    <name evidence="2" type="ORF">PoB_003900800</name>
</gene>
<proteinExistence type="predicted"/>
<dbReference type="AlphaFoldDB" id="A0AAV4AYT7"/>
<dbReference type="Pfam" id="PF17921">
    <property type="entry name" value="Integrase_H2C2"/>
    <property type="match status" value="1"/>
</dbReference>
<keyword evidence="3" id="KW-1185">Reference proteome</keyword>
<reference evidence="2 3" key="1">
    <citation type="journal article" date="2021" name="Elife">
        <title>Chloroplast acquisition without the gene transfer in kleptoplastic sea slugs, Plakobranchus ocellatus.</title>
        <authorList>
            <person name="Maeda T."/>
            <person name="Takahashi S."/>
            <person name="Yoshida T."/>
            <person name="Shimamura S."/>
            <person name="Takaki Y."/>
            <person name="Nagai Y."/>
            <person name="Toyoda A."/>
            <person name="Suzuki Y."/>
            <person name="Arimoto A."/>
            <person name="Ishii H."/>
            <person name="Satoh N."/>
            <person name="Nishiyama T."/>
            <person name="Hasebe M."/>
            <person name="Maruyama T."/>
            <person name="Minagawa J."/>
            <person name="Obokata J."/>
            <person name="Shigenobu S."/>
        </authorList>
    </citation>
    <scope>NUCLEOTIDE SEQUENCE [LARGE SCALE GENOMIC DNA]</scope>
</reference>
<organism evidence="2 3">
    <name type="scientific">Plakobranchus ocellatus</name>
    <dbReference type="NCBI Taxonomy" id="259542"/>
    <lineage>
        <taxon>Eukaryota</taxon>
        <taxon>Metazoa</taxon>
        <taxon>Spiralia</taxon>
        <taxon>Lophotrochozoa</taxon>
        <taxon>Mollusca</taxon>
        <taxon>Gastropoda</taxon>
        <taxon>Heterobranchia</taxon>
        <taxon>Euthyneura</taxon>
        <taxon>Panpulmonata</taxon>
        <taxon>Sacoglossa</taxon>
        <taxon>Placobranchoidea</taxon>
        <taxon>Plakobranchidae</taxon>
        <taxon>Plakobranchus</taxon>
    </lineage>
</organism>
<dbReference type="EMBL" id="BLXT01004423">
    <property type="protein sequence ID" value="GFO12503.1"/>
    <property type="molecule type" value="Genomic_DNA"/>
</dbReference>
<dbReference type="PANTHER" id="PTHR37984:SF7">
    <property type="entry name" value="INTEGRASE CATALYTIC DOMAIN-CONTAINING PROTEIN"/>
    <property type="match status" value="1"/>
</dbReference>
<dbReference type="InterPro" id="IPR036397">
    <property type="entry name" value="RNaseH_sf"/>
</dbReference>
<dbReference type="Proteomes" id="UP000735302">
    <property type="component" value="Unassembled WGS sequence"/>
</dbReference>
<protein>
    <submittedName>
        <fullName evidence="2">Retrovirus-related pol polyprotein from</fullName>
    </submittedName>
</protein>
<dbReference type="InterPro" id="IPR050951">
    <property type="entry name" value="Retrovirus_Pol_polyprotein"/>
</dbReference>